<dbReference type="GO" id="GO:0097053">
    <property type="term" value="P:L-kynurenine catabolic process"/>
    <property type="evidence" value="ECO:0007669"/>
    <property type="project" value="UniProtKB-UniPathway"/>
</dbReference>
<dbReference type="EC" id="3.7.1.3" evidence="4 5"/>
<sequence>MTDMLDRAVALDDADPLAGFRDRFLPGDVVSYLDGNSLGRPLRATAELMDEFIHRQWGGRLIRGWTDGWLEWPLRLGDRLGTVALGAAPGQVVVADSTTVLLYKLARAAVDARPGRRRVVLDTDNFPTDRYVLEGIAAERGLELVWVDTDPDTGIHPAQVSAAVDERTALVLFSHVAYRSGWLADAAAITAIAHDAGALAMWDLSHSVGSVPMRLDEWGVDVAVGCTYKYLNGGPGAPAFAYLRADLQAELRQPIWGWMGHRASFEMGPVHEFAPGVRALLSGTPPILAMVPLHANLDVLSEAGIDAVRAKSELLTGYVVDFADRWLAPLGVRLATSRDPAARGGHVTLSRPGFEQVLEPLWAAGVIPDFRHPDGIRVGPAPLSTGFVEVHQGLSRLRDLLEKADGEATLA</sequence>
<dbReference type="SUPFAM" id="SSF53383">
    <property type="entry name" value="PLP-dependent transferases"/>
    <property type="match status" value="1"/>
</dbReference>
<dbReference type="InterPro" id="IPR015422">
    <property type="entry name" value="PyrdxlP-dep_Trfase_small"/>
</dbReference>
<comment type="cofactor">
    <cofactor evidence="5">
        <name>pyridoxal 5'-phosphate</name>
        <dbReference type="ChEBI" id="CHEBI:597326"/>
    </cofactor>
</comment>
<dbReference type="Gene3D" id="3.40.640.10">
    <property type="entry name" value="Type I PLP-dependent aspartate aminotransferase-like (Major domain)"/>
    <property type="match status" value="1"/>
</dbReference>
<accession>A0A8J3FNE4</accession>
<keyword evidence="1 5" id="KW-0662">Pyridine nucleotide biosynthesis</keyword>
<dbReference type="GO" id="GO:0005737">
    <property type="term" value="C:cytoplasm"/>
    <property type="evidence" value="ECO:0007669"/>
    <property type="project" value="UniProtKB-UniRule"/>
</dbReference>
<evidence type="ECO:0000256" key="2">
    <source>
        <dbReference type="ARBA" id="ARBA00022801"/>
    </source>
</evidence>
<dbReference type="GO" id="GO:0030429">
    <property type="term" value="F:kynureninase activity"/>
    <property type="evidence" value="ECO:0007669"/>
    <property type="project" value="UniProtKB-UniRule"/>
</dbReference>
<reference evidence="7" key="1">
    <citation type="journal article" date="2014" name="Int. J. Syst. Evol. Microbiol.">
        <title>Complete genome sequence of Corynebacterium casei LMG S-19264T (=DSM 44701T), isolated from a smear-ripened cheese.</title>
        <authorList>
            <consortium name="US DOE Joint Genome Institute (JGI-PGF)"/>
            <person name="Walter F."/>
            <person name="Albersmeier A."/>
            <person name="Kalinowski J."/>
            <person name="Ruckert C."/>
        </authorList>
    </citation>
    <scope>NUCLEOTIDE SEQUENCE</scope>
    <source>
        <strain evidence="7">CGMCC 4.7299</strain>
    </source>
</reference>
<dbReference type="InterPro" id="IPR000653">
    <property type="entry name" value="DegT/StrS_aminotransferase"/>
</dbReference>
<dbReference type="UniPathway" id="UPA00253">
    <property type="reaction ID" value="UER00329"/>
</dbReference>
<name>A0A8J3FNE4_9ACTN</name>
<dbReference type="EMBL" id="BMMX01000003">
    <property type="protein sequence ID" value="GGK80911.1"/>
    <property type="molecule type" value="Genomic_DNA"/>
</dbReference>
<dbReference type="GO" id="GO:0019441">
    <property type="term" value="P:L-tryptophan catabolic process to kynurenine"/>
    <property type="evidence" value="ECO:0007669"/>
    <property type="project" value="TreeGrafter"/>
</dbReference>
<dbReference type="UniPathway" id="UPA00334">
    <property type="reaction ID" value="UER00455"/>
</dbReference>
<dbReference type="Pfam" id="PF01041">
    <property type="entry name" value="DegT_DnrJ_EryC1"/>
    <property type="match status" value="1"/>
</dbReference>
<protein>
    <recommendedName>
        <fullName evidence="4 5">Kynureninase</fullName>
        <ecNumber evidence="4 5">3.7.1.3</ecNumber>
    </recommendedName>
</protein>
<dbReference type="PANTHER" id="PTHR14084:SF0">
    <property type="entry name" value="KYNURENINASE"/>
    <property type="match status" value="1"/>
</dbReference>
<reference evidence="7" key="2">
    <citation type="submission" date="2020-09" db="EMBL/GenBank/DDBJ databases">
        <authorList>
            <person name="Sun Q."/>
            <person name="Zhou Y."/>
        </authorList>
    </citation>
    <scope>NUCLEOTIDE SEQUENCE</scope>
    <source>
        <strain evidence="7">CGMCC 4.7299</strain>
    </source>
</reference>
<comment type="pathway">
    <text evidence="5">Cofactor biosynthesis; NAD(+) biosynthesis; quinolinate from L-kynurenine: step 2/3.</text>
</comment>
<dbReference type="PIRSF" id="PIRSF038800">
    <property type="entry name" value="KYNU"/>
    <property type="match status" value="1"/>
</dbReference>
<comment type="catalytic activity">
    <reaction evidence="5">
        <text>3-hydroxy-L-kynurenine + H2O = 3-hydroxyanthranilate + L-alanine + H(+)</text>
        <dbReference type="Rhea" id="RHEA:25143"/>
        <dbReference type="ChEBI" id="CHEBI:15377"/>
        <dbReference type="ChEBI" id="CHEBI:15378"/>
        <dbReference type="ChEBI" id="CHEBI:36559"/>
        <dbReference type="ChEBI" id="CHEBI:57972"/>
        <dbReference type="ChEBI" id="CHEBI:58125"/>
        <dbReference type="EC" id="3.7.1.3"/>
    </reaction>
</comment>
<evidence type="ECO:0000256" key="3">
    <source>
        <dbReference type="ARBA" id="ARBA00022898"/>
    </source>
</evidence>
<dbReference type="GO" id="GO:0030170">
    <property type="term" value="F:pyridoxal phosphate binding"/>
    <property type="evidence" value="ECO:0007669"/>
    <property type="project" value="UniProtKB-UniRule"/>
</dbReference>
<evidence type="ECO:0000256" key="4">
    <source>
        <dbReference type="NCBIfam" id="TIGR01814"/>
    </source>
</evidence>
<evidence type="ECO:0000313" key="7">
    <source>
        <dbReference type="EMBL" id="GGK80911.1"/>
    </source>
</evidence>
<dbReference type="AlphaFoldDB" id="A0A8J3FNE4"/>
<dbReference type="Proteomes" id="UP000656042">
    <property type="component" value="Unassembled WGS sequence"/>
</dbReference>
<dbReference type="InterPro" id="IPR015421">
    <property type="entry name" value="PyrdxlP-dep_Trfase_major"/>
</dbReference>
<comment type="function">
    <text evidence="5">Catalyzes the cleavage of L-kynurenine (L-Kyn) and L-3-hydroxykynurenine (L-3OHKyn) into anthranilic acid (AA) and 3-hydroxyanthranilic acid (3-OHAA), respectively.</text>
</comment>
<dbReference type="NCBIfam" id="TIGR01814">
    <property type="entry name" value="kynureninase"/>
    <property type="match status" value="1"/>
</dbReference>
<keyword evidence="3 5" id="KW-0663">Pyridoxal phosphate</keyword>
<comment type="subunit">
    <text evidence="5">Homodimer.</text>
</comment>
<evidence type="ECO:0000256" key="5">
    <source>
        <dbReference type="PIRNR" id="PIRNR038800"/>
    </source>
</evidence>
<comment type="similarity">
    <text evidence="5">Belongs to the kynureninase family.</text>
</comment>
<dbReference type="Pfam" id="PF22580">
    <property type="entry name" value="KYNU_C"/>
    <property type="match status" value="1"/>
</dbReference>
<dbReference type="InterPro" id="IPR010111">
    <property type="entry name" value="Kynureninase"/>
</dbReference>
<dbReference type="GO" id="GO:0009435">
    <property type="term" value="P:NAD+ biosynthetic process"/>
    <property type="evidence" value="ECO:0007669"/>
    <property type="project" value="UniProtKB-UniRule"/>
</dbReference>
<proteinExistence type="inferred from homology"/>
<comment type="pathway">
    <text evidence="5">Amino-acid degradation; L-kynurenine degradation; L-alanine and anthranilate from L-kynurenine: step 1/1.</text>
</comment>
<evidence type="ECO:0000313" key="8">
    <source>
        <dbReference type="Proteomes" id="UP000656042"/>
    </source>
</evidence>
<dbReference type="InterPro" id="IPR015424">
    <property type="entry name" value="PyrdxlP-dep_Trfase"/>
</dbReference>
<gene>
    <name evidence="7" type="ORF">GCM10012284_13600</name>
</gene>
<organism evidence="7 8">
    <name type="scientific">Mangrovihabitans endophyticus</name>
    <dbReference type="NCBI Taxonomy" id="1751298"/>
    <lineage>
        <taxon>Bacteria</taxon>
        <taxon>Bacillati</taxon>
        <taxon>Actinomycetota</taxon>
        <taxon>Actinomycetes</taxon>
        <taxon>Micromonosporales</taxon>
        <taxon>Micromonosporaceae</taxon>
        <taxon>Mangrovihabitans</taxon>
    </lineage>
</organism>
<comment type="similarity">
    <text evidence="6">Belongs to the DegT/DnrJ/EryC1 family.</text>
</comment>
<dbReference type="GO" id="GO:0043420">
    <property type="term" value="P:anthranilate metabolic process"/>
    <property type="evidence" value="ECO:0007669"/>
    <property type="project" value="TreeGrafter"/>
</dbReference>
<evidence type="ECO:0000256" key="6">
    <source>
        <dbReference type="RuleBase" id="RU004508"/>
    </source>
</evidence>
<evidence type="ECO:0000256" key="1">
    <source>
        <dbReference type="ARBA" id="ARBA00022642"/>
    </source>
</evidence>
<dbReference type="Gene3D" id="3.90.1150.10">
    <property type="entry name" value="Aspartate Aminotransferase, domain 1"/>
    <property type="match status" value="1"/>
</dbReference>
<comment type="caution">
    <text evidence="7">The sequence shown here is derived from an EMBL/GenBank/DDBJ whole genome shotgun (WGS) entry which is preliminary data.</text>
</comment>
<keyword evidence="2 5" id="KW-0378">Hydrolase</keyword>
<keyword evidence="8" id="KW-1185">Reference proteome</keyword>
<dbReference type="PANTHER" id="PTHR14084">
    <property type="entry name" value="KYNURENINASE"/>
    <property type="match status" value="1"/>
</dbReference>
<comment type="catalytic activity">
    <reaction evidence="5">
        <text>L-kynurenine + H2O = anthranilate + L-alanine + H(+)</text>
        <dbReference type="Rhea" id="RHEA:16813"/>
        <dbReference type="ChEBI" id="CHEBI:15377"/>
        <dbReference type="ChEBI" id="CHEBI:15378"/>
        <dbReference type="ChEBI" id="CHEBI:16567"/>
        <dbReference type="ChEBI" id="CHEBI:57959"/>
        <dbReference type="ChEBI" id="CHEBI:57972"/>
        <dbReference type="EC" id="3.7.1.3"/>
    </reaction>
</comment>